<dbReference type="GO" id="GO:0071897">
    <property type="term" value="P:DNA biosynthetic process"/>
    <property type="evidence" value="ECO:0007669"/>
    <property type="project" value="UniProtKB-KW"/>
</dbReference>
<dbReference type="PANTHER" id="PTHR11441">
    <property type="entry name" value="THYMIDINE KINASE"/>
    <property type="match status" value="1"/>
</dbReference>
<dbReference type="AlphaFoldDB" id="A0A6C0B3F8"/>
<dbReference type="InterPro" id="IPR001267">
    <property type="entry name" value="Thymidine_kinase"/>
</dbReference>
<evidence type="ECO:0000256" key="10">
    <source>
        <dbReference type="ARBA" id="ARBA00048254"/>
    </source>
</evidence>
<accession>A0A6C0B3F8</accession>
<evidence type="ECO:0000256" key="4">
    <source>
        <dbReference type="ARBA" id="ARBA00022679"/>
    </source>
</evidence>
<reference evidence="11" key="1">
    <citation type="journal article" date="2020" name="Nature">
        <title>Giant virus diversity and host interactions through global metagenomics.</title>
        <authorList>
            <person name="Schulz F."/>
            <person name="Roux S."/>
            <person name="Paez-Espino D."/>
            <person name="Jungbluth S."/>
            <person name="Walsh D.A."/>
            <person name="Denef V.J."/>
            <person name="McMahon K.D."/>
            <person name="Konstantinidis K.T."/>
            <person name="Eloe-Fadrosh E.A."/>
            <person name="Kyrpides N.C."/>
            <person name="Woyke T."/>
        </authorList>
    </citation>
    <scope>NUCLEOTIDE SEQUENCE</scope>
    <source>
        <strain evidence="11">GVMAG-M-3300009422-16</strain>
    </source>
</reference>
<evidence type="ECO:0000256" key="5">
    <source>
        <dbReference type="ARBA" id="ARBA00022723"/>
    </source>
</evidence>
<dbReference type="EC" id="2.7.1.21" evidence="2"/>
<dbReference type="Pfam" id="PF00265">
    <property type="entry name" value="TK"/>
    <property type="match status" value="1"/>
</dbReference>
<comment type="catalytic activity">
    <reaction evidence="10">
        <text>thymidine + ATP = dTMP + ADP + H(+)</text>
        <dbReference type="Rhea" id="RHEA:19129"/>
        <dbReference type="ChEBI" id="CHEBI:15378"/>
        <dbReference type="ChEBI" id="CHEBI:17748"/>
        <dbReference type="ChEBI" id="CHEBI:30616"/>
        <dbReference type="ChEBI" id="CHEBI:63528"/>
        <dbReference type="ChEBI" id="CHEBI:456216"/>
        <dbReference type="EC" id="2.7.1.21"/>
    </reaction>
</comment>
<evidence type="ECO:0000256" key="9">
    <source>
        <dbReference type="ARBA" id="ARBA00022840"/>
    </source>
</evidence>
<organism evidence="11">
    <name type="scientific">viral metagenome</name>
    <dbReference type="NCBI Taxonomy" id="1070528"/>
    <lineage>
        <taxon>unclassified sequences</taxon>
        <taxon>metagenomes</taxon>
        <taxon>organismal metagenomes</taxon>
    </lineage>
</organism>
<evidence type="ECO:0000256" key="6">
    <source>
        <dbReference type="ARBA" id="ARBA00022741"/>
    </source>
</evidence>
<evidence type="ECO:0000256" key="3">
    <source>
        <dbReference type="ARBA" id="ARBA00022634"/>
    </source>
</evidence>
<keyword evidence="9" id="KW-0067">ATP-binding</keyword>
<dbReference type="GO" id="GO:0005524">
    <property type="term" value="F:ATP binding"/>
    <property type="evidence" value="ECO:0007669"/>
    <property type="project" value="UniProtKB-KW"/>
</dbReference>
<dbReference type="FunFam" id="3.40.50.300:FF:000948">
    <property type="entry name" value="Thymidine kinase"/>
    <property type="match status" value="1"/>
</dbReference>
<evidence type="ECO:0000256" key="2">
    <source>
        <dbReference type="ARBA" id="ARBA00012118"/>
    </source>
</evidence>
<dbReference type="PANTHER" id="PTHR11441:SF0">
    <property type="entry name" value="THYMIDINE KINASE, CYTOSOLIC"/>
    <property type="match status" value="1"/>
</dbReference>
<dbReference type="GO" id="GO:0004797">
    <property type="term" value="F:thymidine kinase activity"/>
    <property type="evidence" value="ECO:0007669"/>
    <property type="project" value="UniProtKB-EC"/>
</dbReference>
<keyword evidence="3" id="KW-0237">DNA synthesis</keyword>
<protein>
    <recommendedName>
        <fullName evidence="2">thymidine kinase</fullName>
        <ecNumber evidence="2">2.7.1.21</ecNumber>
    </recommendedName>
</protein>
<keyword evidence="8" id="KW-0862">Zinc</keyword>
<evidence type="ECO:0000313" key="11">
    <source>
        <dbReference type="EMBL" id="QHS86765.1"/>
    </source>
</evidence>
<keyword evidence="4" id="KW-0808">Transferase</keyword>
<dbReference type="Gene3D" id="3.30.60.20">
    <property type="match status" value="1"/>
</dbReference>
<evidence type="ECO:0000256" key="1">
    <source>
        <dbReference type="ARBA" id="ARBA00007587"/>
    </source>
</evidence>
<dbReference type="EMBL" id="MN739061">
    <property type="protein sequence ID" value="QHS86765.1"/>
    <property type="molecule type" value="Genomic_DNA"/>
</dbReference>
<dbReference type="SUPFAM" id="SSF52540">
    <property type="entry name" value="P-loop containing nucleoside triphosphate hydrolases"/>
    <property type="match status" value="1"/>
</dbReference>
<dbReference type="SUPFAM" id="SSF57716">
    <property type="entry name" value="Glucocorticoid receptor-like (DNA-binding domain)"/>
    <property type="match status" value="1"/>
</dbReference>
<keyword evidence="6" id="KW-0547">Nucleotide-binding</keyword>
<evidence type="ECO:0000256" key="8">
    <source>
        <dbReference type="ARBA" id="ARBA00022833"/>
    </source>
</evidence>
<dbReference type="Gene3D" id="3.40.50.300">
    <property type="entry name" value="P-loop containing nucleotide triphosphate hydrolases"/>
    <property type="match status" value="1"/>
</dbReference>
<evidence type="ECO:0000256" key="7">
    <source>
        <dbReference type="ARBA" id="ARBA00022777"/>
    </source>
</evidence>
<dbReference type="GO" id="GO:0046872">
    <property type="term" value="F:metal ion binding"/>
    <property type="evidence" value="ECO:0007669"/>
    <property type="project" value="UniProtKB-KW"/>
</dbReference>
<keyword evidence="7" id="KW-0418">Kinase</keyword>
<sequence>MSDTRISLILGCMYSGKSTELVRQVSRYKAIGIQTIIINSERDTRTGLSVSTHSGKTVGAIKLTQLMHFAKMDIFFDYSVIAIDEGHFFNDLLEFIKYAEPYNKIIIISGLDGDYKREPIGDILKVIPFCDDVVKLKALDMVDKDGSEAIFSKRIVESDEQFLVGAQESYIAVSRKNYIN</sequence>
<dbReference type="GO" id="GO:0046104">
    <property type="term" value="P:thymidine metabolic process"/>
    <property type="evidence" value="ECO:0007669"/>
    <property type="project" value="TreeGrafter"/>
</dbReference>
<keyword evidence="5" id="KW-0479">Metal-binding</keyword>
<proteinExistence type="inferred from homology"/>
<comment type="similarity">
    <text evidence="1">Belongs to the thymidine kinase family.</text>
</comment>
<dbReference type="PIRSF" id="PIRSF035805">
    <property type="entry name" value="TK_cell"/>
    <property type="match status" value="1"/>
</dbReference>
<name>A0A6C0B3F8_9ZZZZ</name>
<dbReference type="InterPro" id="IPR027417">
    <property type="entry name" value="P-loop_NTPase"/>
</dbReference>